<organism evidence="3 4">
    <name type="scientific">Amborella trichopoda</name>
    <dbReference type="NCBI Taxonomy" id="13333"/>
    <lineage>
        <taxon>Eukaryota</taxon>
        <taxon>Viridiplantae</taxon>
        <taxon>Streptophyta</taxon>
        <taxon>Embryophyta</taxon>
        <taxon>Tracheophyta</taxon>
        <taxon>Spermatophyta</taxon>
        <taxon>Magnoliopsida</taxon>
        <taxon>Amborellales</taxon>
        <taxon>Amborellaceae</taxon>
        <taxon>Amborella</taxon>
    </lineage>
</organism>
<dbReference type="EMBL" id="KI395332">
    <property type="protein sequence ID" value="ERM98482.1"/>
    <property type="molecule type" value="Genomic_DNA"/>
</dbReference>
<accession>W1NRI0</accession>
<dbReference type="GO" id="GO:0003774">
    <property type="term" value="F:cytoskeletal motor activity"/>
    <property type="evidence" value="ECO:0007669"/>
    <property type="project" value="InterPro"/>
</dbReference>
<dbReference type="InterPro" id="IPR010926">
    <property type="entry name" value="Myosin_TH1"/>
</dbReference>
<dbReference type="OMA" id="RITHKAK"/>
<dbReference type="Pfam" id="PF06017">
    <property type="entry name" value="Myosin_TH1"/>
    <property type="match status" value="1"/>
</dbReference>
<dbReference type="OrthoDB" id="6108017at2759"/>
<dbReference type="PROSITE" id="PS51757">
    <property type="entry name" value="TH1"/>
    <property type="match status" value="1"/>
</dbReference>
<evidence type="ECO:0000259" key="2">
    <source>
        <dbReference type="PROSITE" id="PS51757"/>
    </source>
</evidence>
<dbReference type="HOGENOM" id="CLU_111318_0_0_1"/>
<protein>
    <recommendedName>
        <fullName evidence="2">TH1 domain-containing protein</fullName>
    </recommendedName>
</protein>
<feature type="region of interest" description="Disordered" evidence="1">
    <location>
        <begin position="1"/>
        <end position="63"/>
    </location>
</feature>
<dbReference type="KEGG" id="atr:18426495"/>
<gene>
    <name evidence="3" type="ORF">AMTR_s00072p00166620</name>
</gene>
<feature type="domain" description="TH1" evidence="2">
    <location>
        <begin position="66"/>
        <end position="236"/>
    </location>
</feature>
<dbReference type="PANTHER" id="PTHR34969:SF1">
    <property type="entry name" value="TH1 DOMAIN-CONTAINING PROTEIN"/>
    <property type="match status" value="1"/>
</dbReference>
<sequence length="236" mass="26349">MKPLRRVQIQAPLAPNNNNSNGAGDSEATAPPPPPPPDASASFSRVLRRQTATSVTEDQEPFMGVKVRRRTSLHREYKGDYLNVPSNPYVMKILEKQGDRQVLFADNILKFTGSGKIKRRMLLITDLAIYILDLDASLLKRRVVLTAIENLCLSELSDNFLAIIIPSEYDCLLASTRKTEIVTVLVEATKNKSDYGIEVVFSNRFEYYAAADNIKEVQFEEVDGGVRTRIAKKSAS</sequence>
<dbReference type="PANTHER" id="PTHR34969">
    <property type="entry name" value="OS01G0621700 PROTEIN"/>
    <property type="match status" value="1"/>
</dbReference>
<keyword evidence="4" id="KW-1185">Reference proteome</keyword>
<evidence type="ECO:0000313" key="3">
    <source>
        <dbReference type="EMBL" id="ERM98482.1"/>
    </source>
</evidence>
<evidence type="ECO:0000256" key="1">
    <source>
        <dbReference type="SAM" id="MobiDB-lite"/>
    </source>
</evidence>
<name>W1NRI0_AMBTC</name>
<reference evidence="4" key="1">
    <citation type="journal article" date="2013" name="Science">
        <title>The Amborella genome and the evolution of flowering plants.</title>
        <authorList>
            <consortium name="Amborella Genome Project"/>
        </authorList>
    </citation>
    <scope>NUCLEOTIDE SEQUENCE [LARGE SCALE GENOMIC DNA]</scope>
</reference>
<evidence type="ECO:0000313" key="4">
    <source>
        <dbReference type="Proteomes" id="UP000017836"/>
    </source>
</evidence>
<dbReference type="AlphaFoldDB" id="W1NRI0"/>
<proteinExistence type="predicted"/>
<dbReference type="GO" id="GO:0016459">
    <property type="term" value="C:myosin complex"/>
    <property type="evidence" value="ECO:0007669"/>
    <property type="project" value="InterPro"/>
</dbReference>
<dbReference type="Gramene" id="ERM98482">
    <property type="protein sequence ID" value="ERM98482"/>
    <property type="gene ID" value="AMTR_s00072p00166620"/>
</dbReference>
<dbReference type="eggNOG" id="ENOG502QVI3">
    <property type="taxonomic scope" value="Eukaryota"/>
</dbReference>
<dbReference type="Proteomes" id="UP000017836">
    <property type="component" value="Unassembled WGS sequence"/>
</dbReference>